<dbReference type="InterPro" id="IPR019711">
    <property type="entry name" value="ATP_synth_F0_suH"/>
</dbReference>
<proteinExistence type="predicted"/>
<reference evidence="5" key="1">
    <citation type="submission" date="2023-06" db="EMBL/GenBank/DDBJ databases">
        <title>Genome-scale phylogeny and comparative genomics of the fungal order Sordariales.</title>
        <authorList>
            <consortium name="Lawrence Berkeley National Laboratory"/>
            <person name="Hensen N."/>
            <person name="Bonometti L."/>
            <person name="Westerberg I."/>
            <person name="Brannstrom I.O."/>
            <person name="Guillou S."/>
            <person name="Cros-Aarteil S."/>
            <person name="Calhoun S."/>
            <person name="Haridas S."/>
            <person name="Kuo A."/>
            <person name="Mondo S."/>
            <person name="Pangilinan J."/>
            <person name="Riley R."/>
            <person name="LaButti K."/>
            <person name="Andreopoulos B."/>
            <person name="Lipzen A."/>
            <person name="Chen C."/>
            <person name="Yanf M."/>
            <person name="Daum C."/>
            <person name="Ng V."/>
            <person name="Clum A."/>
            <person name="Steindorff A."/>
            <person name="Ohm R."/>
            <person name="Martin F."/>
            <person name="Silar P."/>
            <person name="Natvig D."/>
            <person name="Lalanne C."/>
            <person name="Gautier V."/>
            <person name="Ament-velasquez S.L."/>
            <person name="Kruys A."/>
            <person name="Hutchinson M.I."/>
            <person name="Powell A.J."/>
            <person name="Barry K."/>
            <person name="Miller A.N."/>
            <person name="Grigoriev I.V."/>
            <person name="Debuchy R."/>
            <person name="Gladieux P."/>
            <person name="Thoren M.H."/>
            <person name="Johannesson H."/>
        </authorList>
    </citation>
    <scope>NUCLEOTIDE SEQUENCE</scope>
    <source>
        <strain evidence="5">SMH3391-2</strain>
    </source>
</reference>
<feature type="transmembrane region" description="Helical" evidence="2">
    <location>
        <begin position="243"/>
        <end position="268"/>
    </location>
</feature>
<accession>A0AA40BYI0</accession>
<evidence type="ECO:0000259" key="4">
    <source>
        <dbReference type="PROSITE" id="PS50836"/>
    </source>
</evidence>
<feature type="signal peptide" evidence="3">
    <location>
        <begin position="1"/>
        <end position="22"/>
    </location>
</feature>
<dbReference type="InterPro" id="IPR005018">
    <property type="entry name" value="DOMON_domain"/>
</dbReference>
<protein>
    <recommendedName>
        <fullName evidence="4">DOMON domain-containing protein</fullName>
    </recommendedName>
</protein>
<evidence type="ECO:0000256" key="2">
    <source>
        <dbReference type="SAM" id="Phobius"/>
    </source>
</evidence>
<dbReference type="GO" id="GO:0015986">
    <property type="term" value="P:proton motive force-driven ATP synthesis"/>
    <property type="evidence" value="ECO:0007669"/>
    <property type="project" value="InterPro"/>
</dbReference>
<feature type="domain" description="DOMON" evidence="4">
    <location>
        <begin position="33"/>
        <end position="160"/>
    </location>
</feature>
<dbReference type="Pfam" id="PF16010">
    <property type="entry name" value="CDH-cyt"/>
    <property type="match status" value="1"/>
</dbReference>
<sequence>MKTAARRSLLAAALSCASIVNGEVAQYCPPNNGDVCFRVAVPSSSASSGSGNIYFQISAPTTYAWVALGTGSRMSNANIFLMYQDGSGNLTLSPRKGTNYQAPVEDTSSTAAQLTLLAGSGVSGNTMTANIKCSNCETWSAGTLDLTSTSSNWVSAWRSGSSLATTDTNAVISQHDDTQQFGLDLTQLTTTSDSNPFLQDSTTDGGNSSSGSGSDSGSGSGSGSTNNGSPFVTGASGPNRTILVAHGVIMAIVMAILYPLGSLLLPLLGKWWFHAGWQAVTFCLIRQKLFTQAHTTFGTVVVCLMVVQPALGYLHHRQYLATHGRGVVSHIHIWWGRILMTLGVVNGGLGLQLSNERTGLVIAYSVVAGVIFLAYFIVKVWAAIGGRQRGRQFVNCASHTYPKMISPLTRASSKAVAAVSRLAVRNVAQIQMRTFIAPTVSRRADFVQELYLKELKAFKPTPVKDSDSVGQVSTFNLPQTPKSPEEADLASSLKEYESMAVEVEGQEGADAGKPAAAVEDWLVEEEEDDAHHAH</sequence>
<dbReference type="CDD" id="cd09630">
    <property type="entry name" value="CDH_like_cytochrome"/>
    <property type="match status" value="1"/>
</dbReference>
<keyword evidence="2" id="KW-1133">Transmembrane helix</keyword>
<dbReference type="InterPro" id="IPR015920">
    <property type="entry name" value="Cellobiose_DH-like_cyt"/>
</dbReference>
<organism evidence="5 6">
    <name type="scientific">Bombardia bombarda</name>
    <dbReference type="NCBI Taxonomy" id="252184"/>
    <lineage>
        <taxon>Eukaryota</taxon>
        <taxon>Fungi</taxon>
        <taxon>Dikarya</taxon>
        <taxon>Ascomycota</taxon>
        <taxon>Pezizomycotina</taxon>
        <taxon>Sordariomycetes</taxon>
        <taxon>Sordariomycetidae</taxon>
        <taxon>Sordariales</taxon>
        <taxon>Lasiosphaeriaceae</taxon>
        <taxon>Bombardia</taxon>
    </lineage>
</organism>
<keyword evidence="6" id="KW-1185">Reference proteome</keyword>
<feature type="transmembrane region" description="Helical" evidence="2">
    <location>
        <begin position="361"/>
        <end position="384"/>
    </location>
</feature>
<keyword evidence="2" id="KW-0472">Membrane</keyword>
<keyword evidence="2" id="KW-0812">Transmembrane</keyword>
<evidence type="ECO:0000313" key="6">
    <source>
        <dbReference type="Proteomes" id="UP001174934"/>
    </source>
</evidence>
<evidence type="ECO:0000256" key="3">
    <source>
        <dbReference type="SAM" id="SignalP"/>
    </source>
</evidence>
<dbReference type="EMBL" id="JAULSR010000005">
    <property type="protein sequence ID" value="KAK0618260.1"/>
    <property type="molecule type" value="Genomic_DNA"/>
</dbReference>
<feature type="compositionally biased region" description="Low complexity" evidence="1">
    <location>
        <begin position="192"/>
        <end position="213"/>
    </location>
</feature>
<dbReference type="Pfam" id="PF10775">
    <property type="entry name" value="ATP_sub_h"/>
    <property type="match status" value="1"/>
</dbReference>
<dbReference type="Gene3D" id="1.20.120.1770">
    <property type="match status" value="1"/>
</dbReference>
<dbReference type="PANTHER" id="PTHR47797:SF4">
    <property type="entry name" value="DOMON DOMAIN-CONTAINING PROTEIN"/>
    <property type="match status" value="1"/>
</dbReference>
<evidence type="ECO:0000256" key="1">
    <source>
        <dbReference type="SAM" id="MobiDB-lite"/>
    </source>
</evidence>
<feature type="region of interest" description="Disordered" evidence="1">
    <location>
        <begin position="192"/>
        <end position="232"/>
    </location>
</feature>
<evidence type="ECO:0000313" key="5">
    <source>
        <dbReference type="EMBL" id="KAK0618260.1"/>
    </source>
</evidence>
<dbReference type="PANTHER" id="PTHR47797">
    <property type="entry name" value="DEHYDROGENASE, PUTATIVE (AFU_ORTHOLOGUE AFUA_8G05805)-RELATED"/>
    <property type="match status" value="1"/>
</dbReference>
<keyword evidence="3" id="KW-0732">Signal</keyword>
<dbReference type="Gene3D" id="2.60.40.1210">
    <property type="entry name" value="Cellobiose dehydrogenase, cytochrome domain"/>
    <property type="match status" value="1"/>
</dbReference>
<dbReference type="PROSITE" id="PS50836">
    <property type="entry name" value="DOMON"/>
    <property type="match status" value="1"/>
</dbReference>
<feature type="chain" id="PRO_5041319049" description="DOMON domain-containing protein" evidence="3">
    <location>
        <begin position="23"/>
        <end position="534"/>
    </location>
</feature>
<feature type="transmembrane region" description="Helical" evidence="2">
    <location>
        <begin position="331"/>
        <end position="349"/>
    </location>
</feature>
<feature type="transmembrane region" description="Helical" evidence="2">
    <location>
        <begin position="289"/>
        <end position="311"/>
    </location>
</feature>
<dbReference type="Proteomes" id="UP001174934">
    <property type="component" value="Unassembled WGS sequence"/>
</dbReference>
<dbReference type="CDD" id="cd08760">
    <property type="entry name" value="Cyt_b561_FRRS1_like"/>
    <property type="match status" value="1"/>
</dbReference>
<name>A0AA40BYI0_9PEZI</name>
<dbReference type="SUPFAM" id="SSF49344">
    <property type="entry name" value="CBD9-like"/>
    <property type="match status" value="1"/>
</dbReference>
<gene>
    <name evidence="5" type="ORF">B0T17DRAFT_592096</name>
</gene>
<dbReference type="AlphaFoldDB" id="A0AA40BYI0"/>
<comment type="caution">
    <text evidence="5">The sequence shown here is derived from an EMBL/GenBank/DDBJ whole genome shotgun (WGS) entry which is preliminary data.</text>
</comment>
<feature type="region of interest" description="Disordered" evidence="1">
    <location>
        <begin position="504"/>
        <end position="534"/>
    </location>
</feature>